<dbReference type="InterPro" id="IPR009076">
    <property type="entry name" value="FRB_dom"/>
</dbReference>
<evidence type="ECO:0000256" key="11">
    <source>
        <dbReference type="RuleBase" id="RU364109"/>
    </source>
</evidence>
<evidence type="ECO:0000256" key="3">
    <source>
        <dbReference type="ARBA" id="ARBA00022679"/>
    </source>
</evidence>
<dbReference type="GO" id="GO:0044877">
    <property type="term" value="F:protein-containing complex binding"/>
    <property type="evidence" value="ECO:0007669"/>
    <property type="project" value="InterPro"/>
</dbReference>
<dbReference type="Proteomes" id="UP001219933">
    <property type="component" value="Chromosome 3"/>
</dbReference>
<dbReference type="Pfam" id="PF00454">
    <property type="entry name" value="PI3_PI4_kinase"/>
    <property type="match status" value="1"/>
</dbReference>
<dbReference type="InterPro" id="IPR003152">
    <property type="entry name" value="FATC_dom"/>
</dbReference>
<dbReference type="InterPro" id="IPR036738">
    <property type="entry name" value="FRB_sf"/>
</dbReference>
<evidence type="ECO:0000256" key="4">
    <source>
        <dbReference type="ARBA" id="ARBA00022737"/>
    </source>
</evidence>
<dbReference type="Pfam" id="PF23593">
    <property type="entry name" value="HEAT_ATR"/>
    <property type="match status" value="1"/>
</dbReference>
<dbReference type="GO" id="GO:0005524">
    <property type="term" value="F:ATP binding"/>
    <property type="evidence" value="ECO:0007669"/>
    <property type="project" value="UniProtKB-KW"/>
</dbReference>
<evidence type="ECO:0000256" key="10">
    <source>
        <dbReference type="ARBA" id="ARBA00048679"/>
    </source>
</evidence>
<dbReference type="Pfam" id="PF08771">
    <property type="entry name" value="FRB_dom"/>
    <property type="match status" value="1"/>
</dbReference>
<dbReference type="GO" id="GO:0005634">
    <property type="term" value="C:nucleus"/>
    <property type="evidence" value="ECO:0007669"/>
    <property type="project" value="TreeGrafter"/>
</dbReference>
<evidence type="ECO:0000313" key="15">
    <source>
        <dbReference type="EMBL" id="WFD35341.1"/>
    </source>
</evidence>
<dbReference type="InterPro" id="IPR057564">
    <property type="entry name" value="HEAT_ATR"/>
</dbReference>
<dbReference type="Gene3D" id="1.10.1070.11">
    <property type="entry name" value="Phosphatidylinositol 3-/4-kinase, catalytic domain"/>
    <property type="match status" value="1"/>
</dbReference>
<evidence type="ECO:0000256" key="5">
    <source>
        <dbReference type="ARBA" id="ARBA00022741"/>
    </source>
</evidence>
<dbReference type="EC" id="2.7.11.1" evidence="11"/>
<evidence type="ECO:0000259" key="12">
    <source>
        <dbReference type="PROSITE" id="PS50290"/>
    </source>
</evidence>
<dbReference type="SMART" id="SM01345">
    <property type="entry name" value="Rapamycin_bind"/>
    <property type="match status" value="1"/>
</dbReference>
<dbReference type="PROSITE" id="PS51190">
    <property type="entry name" value="FATC"/>
    <property type="match status" value="1"/>
</dbReference>
<evidence type="ECO:0000259" key="14">
    <source>
        <dbReference type="PROSITE" id="PS51190"/>
    </source>
</evidence>
<dbReference type="GO" id="GO:0031931">
    <property type="term" value="C:TORC1 complex"/>
    <property type="evidence" value="ECO:0007669"/>
    <property type="project" value="TreeGrafter"/>
</dbReference>
<dbReference type="InterPro" id="IPR050517">
    <property type="entry name" value="DDR_Repair_Kinase"/>
</dbReference>
<dbReference type="GO" id="GO:0005886">
    <property type="term" value="C:plasma membrane"/>
    <property type="evidence" value="ECO:0007669"/>
    <property type="project" value="UniProtKB-ARBA"/>
</dbReference>
<dbReference type="GO" id="GO:0031932">
    <property type="term" value="C:TORC2 complex"/>
    <property type="evidence" value="ECO:0007669"/>
    <property type="project" value="TreeGrafter"/>
</dbReference>
<gene>
    <name evidence="15" type="primary">TOR1</name>
    <name evidence="15" type="ORF">MCUN1_002192</name>
</gene>
<dbReference type="PROSITE" id="PS50290">
    <property type="entry name" value="PI3_4_KINASE_3"/>
    <property type="match status" value="1"/>
</dbReference>
<dbReference type="InterPro" id="IPR016024">
    <property type="entry name" value="ARM-type_fold"/>
</dbReference>
<keyword evidence="5 11" id="KW-0547">Nucleotide-binding</keyword>
<feature type="domain" description="FAT" evidence="13">
    <location>
        <begin position="1251"/>
        <end position="1805"/>
    </location>
</feature>
<dbReference type="PANTHER" id="PTHR11139:SF9">
    <property type="entry name" value="SERINE_THREONINE-PROTEIN KINASE MTOR"/>
    <property type="match status" value="1"/>
</dbReference>
<keyword evidence="7 11" id="KW-0067">ATP-binding</keyword>
<evidence type="ECO:0000256" key="8">
    <source>
        <dbReference type="ARBA" id="ARBA00023306"/>
    </source>
</evidence>
<dbReference type="Gene3D" id="1.25.10.10">
    <property type="entry name" value="Leucine-rich Repeat Variant"/>
    <property type="match status" value="3"/>
</dbReference>
<dbReference type="InterPro" id="IPR011009">
    <property type="entry name" value="Kinase-like_dom_sf"/>
</dbReference>
<dbReference type="PANTHER" id="PTHR11139">
    <property type="entry name" value="ATAXIA TELANGIECTASIA MUTATED ATM -RELATED"/>
    <property type="match status" value="1"/>
</dbReference>
<keyword evidence="6 11" id="KW-0418">Kinase</keyword>
<dbReference type="SMART" id="SM01346">
    <property type="entry name" value="DUF3385"/>
    <property type="match status" value="1"/>
</dbReference>
<name>A0AAF0JBI9_9BASI</name>
<dbReference type="SUPFAM" id="SSF48371">
    <property type="entry name" value="ARM repeat"/>
    <property type="match status" value="1"/>
</dbReference>
<evidence type="ECO:0000256" key="7">
    <source>
        <dbReference type="ARBA" id="ARBA00022840"/>
    </source>
</evidence>
<dbReference type="InterPro" id="IPR018936">
    <property type="entry name" value="PI3/4_kinase_CS"/>
</dbReference>
<dbReference type="GO" id="GO:0005737">
    <property type="term" value="C:cytoplasm"/>
    <property type="evidence" value="ECO:0007669"/>
    <property type="project" value="TreeGrafter"/>
</dbReference>
<dbReference type="SMART" id="SM00146">
    <property type="entry name" value="PI3Kc"/>
    <property type="match status" value="1"/>
</dbReference>
<dbReference type="PROSITE" id="PS00916">
    <property type="entry name" value="PI3_4_KINASE_2"/>
    <property type="match status" value="1"/>
</dbReference>
<evidence type="ECO:0000256" key="9">
    <source>
        <dbReference type="ARBA" id="ARBA00047899"/>
    </source>
</evidence>
<dbReference type="GO" id="GO:0016242">
    <property type="term" value="P:negative regulation of macroautophagy"/>
    <property type="evidence" value="ECO:0007669"/>
    <property type="project" value="TreeGrafter"/>
</dbReference>
<dbReference type="InterPro" id="IPR026683">
    <property type="entry name" value="TOR_cat"/>
</dbReference>
<feature type="domain" description="FATC" evidence="14">
    <location>
        <begin position="2312"/>
        <end position="2344"/>
    </location>
</feature>
<dbReference type="InterPro" id="IPR003151">
    <property type="entry name" value="PIK-rel_kinase_FAT"/>
</dbReference>
<dbReference type="PROSITE" id="PS51189">
    <property type="entry name" value="FAT"/>
    <property type="match status" value="1"/>
</dbReference>
<evidence type="ECO:0000256" key="2">
    <source>
        <dbReference type="ARBA" id="ARBA00022527"/>
    </source>
</evidence>
<dbReference type="EMBL" id="CP119879">
    <property type="protein sequence ID" value="WFD35341.1"/>
    <property type="molecule type" value="Genomic_DNA"/>
</dbReference>
<organism evidence="15 16">
    <name type="scientific">Malassezia cuniculi</name>
    <dbReference type="NCBI Taxonomy" id="948313"/>
    <lineage>
        <taxon>Eukaryota</taxon>
        <taxon>Fungi</taxon>
        <taxon>Dikarya</taxon>
        <taxon>Basidiomycota</taxon>
        <taxon>Ustilaginomycotina</taxon>
        <taxon>Malasseziomycetes</taxon>
        <taxon>Malasseziales</taxon>
        <taxon>Malasseziaceae</taxon>
        <taxon>Malassezia</taxon>
    </lineage>
</organism>
<evidence type="ECO:0000313" key="16">
    <source>
        <dbReference type="Proteomes" id="UP001219933"/>
    </source>
</evidence>
<protein>
    <recommendedName>
        <fullName evidence="11">Serine/threonine-protein kinase TOR</fullName>
        <ecNumber evidence="11">2.7.11.1</ecNumber>
    </recommendedName>
</protein>
<comment type="similarity">
    <text evidence="1 11">Belongs to the PI3/PI4-kinase family.</text>
</comment>
<sequence>MTHVLSMGGGMPPGMIAPMSSQMSDTLDRIFNDLKSRDKGTRTLAGKELGSYAVFMMSELKGERLQAFNNEINRRIIELTHGAQTPAKLGGLTAIDSLICLDTEDNSARLYRFYQYLKSNLPCADTHVMVAASRVLGRIAKHGGNSLGEQFIEYEVLRVLDFLQGERNENGRYAAVLVIKEFAKNVPYLFHAHVARVVENIWVALRDPQVLVRETAAEALGACFQIISEREKQMGTQAYELIYDDAERGLKDSAVETVHGSLLAVLKLLRYSKSFMRTRLHRTCELILRLHRHKDPLVKRTVTNLVPVLAAYDPAYFAEEYLEPVMGVLLEKLRRDRDRTSKEAYSDLLEAIGLVSTAMGQKMLPYVDQIMQCAREGLALRGRKNAPPEAPVFFCIGHLATAVGPAVARDVQDLLDQMFASELSVALVAALEQIVVAIPALLVVIQDRLLDMLSHILIGRPYRPLGAPAPLGDAERAPEGRAQETITIALQTLGSFDFSGHVLNEFVRACTLPYLDSDDRDVRRAAAISCAHMFVNDPICYQASMHAVEVFNDVLDRLVAVGIADPDAELRVAVLSALDERFDRHLAQTEFVRSIFIALNDEEFAVREIAVSILGRLAKHNPADVMPSLRRALVQLLTGLEYATVPKHKEESAKLLTGVIHASQRLVRSYALTMLQVLLPKANDPNVGVAARVMECLGELARVGGEELVPHADELVALAVEQLMSVSVHSSLAKRDAALKTLGRVASNMAQKTSPYLVHPSLLGALVRILKTEQAPPVRRETIRVLGILGALDPYRHKLLAHSAENAASASGDAIELATLASSTPDEYFQTVAIDALIAILKDAALSTHHHAVIEAIMYMFKTQGLRFVTFLPQIIPAFLGVIRTCGNGLSEFYYQQLAILIGIIKQHVRNYLGDIFALVQEDWNTNSNIQHTVVALMEAVARALDGEFKTYLPLILPNLLQTLEGEVTPKRRPTMLRILGSLTVFGGSLEEYMHLVLPVVVALIERSDAPMPLRKAAIVTIGQLTRKVHFGSHASRVIHPLVRIINAVPELRAAALDTLTAMVFLMGADYVIFVSVAGKPLTHLRITHTRYQQAVAHLLAGEALPQELFPPDLLVADRSDEAPLAEASKMLANQQHLKAAWDTARVSSAQDWREWLRRIAIEFLRESPSHALRACRSLAEVYQPLALDLFNAATVSCWTELYESYQDSLVQAIESALDAPDVPDQVVHTLLNLAEFMEHNDKALPISIRLLGDRAYRFHAYAKALHYKEAEFISEPSPQIVELLIDINTKLQQGDAAFGALTYARENMDITHHEEWYEKLHRWEEALGAYERRAAAQPEAQELVFGKMRCLHALGEWETLTELVQERWPLAAADGRRQMAPLAAAAAWSLGEWDMMDEFIAAMRPESSERAFFRAVLGVHRSQRHQAKRLIARARDSLDHELTALVSESYDRAYDLVVRTQMLSELEEALAYKLDFADQPDRQATMRRIWMRRLEACELDVEVWQRILSVRSIVLTPVDDTETWIKFANLCRKSGRMVLAEKTLNSLLGPDAAAPMDAVGGPKAPPAVIYAHLKFMWACGAQTESLNYLREFTASLAEDLGLAGVDENDSLVIPDLSAAPRLGEFARLLARCYFKLGEWQTTMNEDWVVDDTFDVIHSYKRATELDRDWYKAWHAWALANFDVITHHESHGQPIPAHEVGASIVPSIRGFFRSISLASGNSLQDTLRLLTLWFKFGSLENVADAVRDGFGTVSVDTWLEVIPQIIARISANSTPVRRMIHHLLSDVGAAHPQALVYPLTVAAKSPHVLRRDAAMGIMDTMREHYPVLVEQALLVSNELIRIAILWYEMWHEGLEEASRLYFTEQNIQGMFDTLEPLHDMLERGPETLRETSFVQTHGRDLGEAREYVRRYRLKNDINDLNQAWDIYYHVFKRITKQLPASNSVQLALQYVSPKLLALRDLELAVPGSYHPGQPIVRIMQFEPIVLVISSKQRPRRLKMKGSDGRTYQYLLKGHEDLRQDERVMQLFGLVNTLLATDPESYKRRLSIRRFPVTPLSPNTGMLGWVENSDTLHILIKEYREQHKILLNIEHRLMLQMAPDYDNLTVMQKVEVFAYALDNTPGQDLYRVLWLKSRSSESWLERRTAYMRSLATSSVAGYILGLGDRHPSNLLLDRRTGEIIHIDFGDCFEIACHRPKFPEKVPFRLTRMLIKAMEVGGIKGTFKVTAENTMRVLRDNRESVLALLEAFVHDPLISWRLVTDTDAPTEQRAPDATEHENTINVYGAEGESRNQRALEVVRRIQNKLAGRDFNPNVVLNVPEQIERLVQEATSMENLCVAFIGWCAFW</sequence>
<dbReference type="Gene3D" id="3.30.1010.10">
    <property type="entry name" value="Phosphatidylinositol 3-kinase Catalytic Subunit, Chain A, domain 4"/>
    <property type="match status" value="1"/>
</dbReference>
<dbReference type="InterPro" id="IPR024585">
    <property type="entry name" value="mTOR_dom"/>
</dbReference>
<evidence type="ECO:0000259" key="13">
    <source>
        <dbReference type="PROSITE" id="PS51189"/>
    </source>
</evidence>
<evidence type="ECO:0000256" key="6">
    <source>
        <dbReference type="ARBA" id="ARBA00022777"/>
    </source>
</evidence>
<keyword evidence="2 11" id="KW-0723">Serine/threonine-protein kinase</keyword>
<dbReference type="FunFam" id="1.25.10.10:FF:000371">
    <property type="entry name" value="Serine/threonine-protein kinase TOR"/>
    <property type="match status" value="1"/>
</dbReference>
<dbReference type="SUPFAM" id="SSF47212">
    <property type="entry name" value="FKBP12-rapamycin-binding domain of FKBP-rapamycin-associated protein (FRAP)"/>
    <property type="match status" value="1"/>
</dbReference>
<dbReference type="InterPro" id="IPR000403">
    <property type="entry name" value="PI3/4_kinase_cat_dom"/>
</dbReference>
<evidence type="ECO:0000256" key="1">
    <source>
        <dbReference type="ARBA" id="ARBA00011031"/>
    </source>
</evidence>
<dbReference type="InterPro" id="IPR014009">
    <property type="entry name" value="PIK_FAT"/>
</dbReference>
<dbReference type="Gene3D" id="1.20.120.150">
    <property type="entry name" value="FKBP12-rapamycin binding domain"/>
    <property type="match status" value="1"/>
</dbReference>
<comment type="catalytic activity">
    <reaction evidence="10">
        <text>L-seryl-[protein] + ATP = O-phospho-L-seryl-[protein] + ADP + H(+)</text>
        <dbReference type="Rhea" id="RHEA:17989"/>
        <dbReference type="Rhea" id="RHEA-COMP:9863"/>
        <dbReference type="Rhea" id="RHEA-COMP:11604"/>
        <dbReference type="ChEBI" id="CHEBI:15378"/>
        <dbReference type="ChEBI" id="CHEBI:29999"/>
        <dbReference type="ChEBI" id="CHEBI:30616"/>
        <dbReference type="ChEBI" id="CHEBI:83421"/>
        <dbReference type="ChEBI" id="CHEBI:456216"/>
        <dbReference type="EC" id="2.7.11.1"/>
    </reaction>
</comment>
<dbReference type="Pfam" id="PF11865">
    <property type="entry name" value="mTOR_dom"/>
    <property type="match status" value="1"/>
</dbReference>
<keyword evidence="3 11" id="KW-0808">Transferase</keyword>
<keyword evidence="8" id="KW-0131">Cell cycle</keyword>
<dbReference type="Pfam" id="PF02260">
    <property type="entry name" value="FATC"/>
    <property type="match status" value="1"/>
</dbReference>
<dbReference type="GO" id="GO:0004674">
    <property type="term" value="F:protein serine/threonine kinase activity"/>
    <property type="evidence" value="ECO:0007669"/>
    <property type="project" value="UniProtKB-KW"/>
</dbReference>
<dbReference type="InterPro" id="IPR036940">
    <property type="entry name" value="PI3/4_kinase_cat_sf"/>
</dbReference>
<keyword evidence="4" id="KW-0677">Repeat</keyword>
<dbReference type="SMART" id="SM01343">
    <property type="entry name" value="FATC"/>
    <property type="match status" value="1"/>
</dbReference>
<keyword evidence="16" id="KW-1185">Reference proteome</keyword>
<reference evidence="15" key="1">
    <citation type="submission" date="2023-03" db="EMBL/GenBank/DDBJ databases">
        <title>Mating type loci evolution in Malassezia.</title>
        <authorList>
            <person name="Coelho M.A."/>
        </authorList>
    </citation>
    <scope>NUCLEOTIDE SEQUENCE</scope>
    <source>
        <strain evidence="15">CBS 11721</strain>
    </source>
</reference>
<feature type="domain" description="PI3K/PI4K catalytic" evidence="12">
    <location>
        <begin position="1981"/>
        <end position="2292"/>
    </location>
</feature>
<dbReference type="FunFam" id="3.30.1010.10:FF:000006">
    <property type="entry name" value="Serine/threonine-protein kinase TOR"/>
    <property type="match status" value="1"/>
</dbReference>
<dbReference type="SUPFAM" id="SSF56112">
    <property type="entry name" value="Protein kinase-like (PK-like)"/>
    <property type="match status" value="1"/>
</dbReference>
<dbReference type="CDD" id="cd05169">
    <property type="entry name" value="PIKKc_TOR"/>
    <property type="match status" value="1"/>
</dbReference>
<accession>A0AAF0JBI9</accession>
<dbReference type="Pfam" id="PF02259">
    <property type="entry name" value="FAT"/>
    <property type="match status" value="1"/>
</dbReference>
<dbReference type="InterPro" id="IPR011989">
    <property type="entry name" value="ARM-like"/>
</dbReference>
<proteinExistence type="inferred from homology"/>
<dbReference type="GO" id="GO:0038202">
    <property type="term" value="P:TORC1 signaling"/>
    <property type="evidence" value="ECO:0007669"/>
    <property type="project" value="TreeGrafter"/>
</dbReference>
<dbReference type="FunFam" id="1.20.120.150:FF:000001">
    <property type="entry name" value="Serine/threonine-protein kinase TOR"/>
    <property type="match status" value="1"/>
</dbReference>
<comment type="catalytic activity">
    <reaction evidence="9 11">
        <text>L-threonyl-[protein] + ATP = O-phospho-L-threonyl-[protein] + ADP + H(+)</text>
        <dbReference type="Rhea" id="RHEA:46608"/>
        <dbReference type="Rhea" id="RHEA-COMP:11060"/>
        <dbReference type="Rhea" id="RHEA-COMP:11605"/>
        <dbReference type="ChEBI" id="CHEBI:15378"/>
        <dbReference type="ChEBI" id="CHEBI:30013"/>
        <dbReference type="ChEBI" id="CHEBI:30616"/>
        <dbReference type="ChEBI" id="CHEBI:61977"/>
        <dbReference type="ChEBI" id="CHEBI:456216"/>
        <dbReference type="EC" id="2.7.11.1"/>
    </reaction>
</comment>
<dbReference type="FunFam" id="1.10.1070.11:FF:000029">
    <property type="entry name" value="Serine/threonine-protein kinase TOR"/>
    <property type="match status" value="1"/>
</dbReference>
<dbReference type="PROSITE" id="PS00915">
    <property type="entry name" value="PI3_4_KINASE_1"/>
    <property type="match status" value="1"/>
</dbReference>